<reference evidence="2" key="1">
    <citation type="submission" date="2021-12" db="EMBL/GenBank/DDBJ databases">
        <title>Enterovibrio ZSDZ35 sp. nov. and Enterovibrio ZSDZ42 sp. nov., isolated from coastal seawater in Qingdao.</title>
        <authorList>
            <person name="Zhang P."/>
        </authorList>
    </citation>
    <scope>NUCLEOTIDE SEQUENCE</scope>
    <source>
        <strain evidence="2">ZSDZ42</strain>
    </source>
</reference>
<dbReference type="Proteomes" id="UP001149400">
    <property type="component" value="Unassembled WGS sequence"/>
</dbReference>
<accession>A0ABT5QVS5</accession>
<sequence>MIKSTIWTMKLALMLTIMSSYSVAGEADVVNATATKSGEFYRFSATVAHADEGWDHYANAWRVVTKEGDVLGVRELLHPHENEQPFTRSLSGVSVPEGVTEVIVEARDSVHGWGGKTFEIGLE</sequence>
<dbReference type="EMBL" id="JAJUBC010000003">
    <property type="protein sequence ID" value="MDD1792099.1"/>
    <property type="molecule type" value="Genomic_DNA"/>
</dbReference>
<protein>
    <submittedName>
        <fullName evidence="2">Uncharacterized protein</fullName>
    </submittedName>
</protein>
<proteinExistence type="predicted"/>
<organism evidence="2 3">
    <name type="scientific">Enterovibrio gelatinilyticus</name>
    <dbReference type="NCBI Taxonomy" id="2899819"/>
    <lineage>
        <taxon>Bacteria</taxon>
        <taxon>Pseudomonadati</taxon>
        <taxon>Pseudomonadota</taxon>
        <taxon>Gammaproteobacteria</taxon>
        <taxon>Vibrionales</taxon>
        <taxon>Vibrionaceae</taxon>
        <taxon>Enterovibrio</taxon>
    </lineage>
</organism>
<evidence type="ECO:0000313" key="2">
    <source>
        <dbReference type="EMBL" id="MDD1792099.1"/>
    </source>
</evidence>
<gene>
    <name evidence="2" type="ORF">LRP50_03055</name>
</gene>
<evidence type="ECO:0000256" key="1">
    <source>
        <dbReference type="SAM" id="SignalP"/>
    </source>
</evidence>
<name>A0ABT5QVS5_9GAMM</name>
<keyword evidence="1" id="KW-0732">Signal</keyword>
<feature type="signal peptide" evidence="1">
    <location>
        <begin position="1"/>
        <end position="24"/>
    </location>
</feature>
<keyword evidence="3" id="KW-1185">Reference proteome</keyword>
<feature type="chain" id="PRO_5046862532" evidence="1">
    <location>
        <begin position="25"/>
        <end position="123"/>
    </location>
</feature>
<comment type="caution">
    <text evidence="2">The sequence shown here is derived from an EMBL/GenBank/DDBJ whole genome shotgun (WGS) entry which is preliminary data.</text>
</comment>
<dbReference type="RefSeq" id="WP_274163022.1">
    <property type="nucleotide sequence ID" value="NZ_JAJUBC010000003.1"/>
</dbReference>
<evidence type="ECO:0000313" key="3">
    <source>
        <dbReference type="Proteomes" id="UP001149400"/>
    </source>
</evidence>